<feature type="domain" description="Cytochrome c" evidence="6">
    <location>
        <begin position="31"/>
        <end position="116"/>
    </location>
</feature>
<dbReference type="GO" id="GO:0020037">
    <property type="term" value="F:heme binding"/>
    <property type="evidence" value="ECO:0007669"/>
    <property type="project" value="InterPro"/>
</dbReference>
<keyword evidence="2 4" id="KW-0479">Metal-binding</keyword>
<reference evidence="7 8" key="1">
    <citation type="submission" date="2020-08" db="EMBL/GenBank/DDBJ databases">
        <title>Genomic Encyclopedia of Type Strains, Phase IV (KMG-IV): sequencing the most valuable type-strain genomes for metagenomic binning, comparative biology and taxonomic classification.</title>
        <authorList>
            <person name="Goeker M."/>
        </authorList>
    </citation>
    <scope>NUCLEOTIDE SEQUENCE [LARGE SCALE GENOMIC DNA]</scope>
    <source>
        <strain evidence="7 8">DSM 27057</strain>
    </source>
</reference>
<evidence type="ECO:0000313" key="8">
    <source>
        <dbReference type="Proteomes" id="UP000548867"/>
    </source>
</evidence>
<keyword evidence="1 4" id="KW-0349">Heme</keyword>
<evidence type="ECO:0000256" key="5">
    <source>
        <dbReference type="SAM" id="SignalP"/>
    </source>
</evidence>
<gene>
    <name evidence="7" type="ORF">GGR38_002213</name>
</gene>
<evidence type="ECO:0000256" key="2">
    <source>
        <dbReference type="ARBA" id="ARBA00022723"/>
    </source>
</evidence>
<dbReference type="GO" id="GO:0009055">
    <property type="term" value="F:electron transfer activity"/>
    <property type="evidence" value="ECO:0007669"/>
    <property type="project" value="InterPro"/>
</dbReference>
<dbReference type="PROSITE" id="PS51007">
    <property type="entry name" value="CYTC"/>
    <property type="match status" value="1"/>
</dbReference>
<dbReference type="RefSeq" id="WP_221227070.1">
    <property type="nucleotide sequence ID" value="NZ_JACIDX010000007.1"/>
</dbReference>
<feature type="signal peptide" evidence="5">
    <location>
        <begin position="1"/>
        <end position="21"/>
    </location>
</feature>
<dbReference type="Gene3D" id="1.10.760.10">
    <property type="entry name" value="Cytochrome c-like domain"/>
    <property type="match status" value="1"/>
</dbReference>
<feature type="chain" id="PRO_5030759983" evidence="5">
    <location>
        <begin position="22"/>
        <end position="119"/>
    </location>
</feature>
<organism evidence="7 8">
    <name type="scientific">Novosphingobium sediminicola</name>
    <dbReference type="NCBI Taxonomy" id="563162"/>
    <lineage>
        <taxon>Bacteria</taxon>
        <taxon>Pseudomonadati</taxon>
        <taxon>Pseudomonadota</taxon>
        <taxon>Alphaproteobacteria</taxon>
        <taxon>Sphingomonadales</taxon>
        <taxon>Sphingomonadaceae</taxon>
        <taxon>Novosphingobium</taxon>
    </lineage>
</organism>
<dbReference type="SUPFAM" id="SSF46626">
    <property type="entry name" value="Cytochrome c"/>
    <property type="match status" value="1"/>
</dbReference>
<evidence type="ECO:0000256" key="1">
    <source>
        <dbReference type="ARBA" id="ARBA00022617"/>
    </source>
</evidence>
<dbReference type="GO" id="GO:0046872">
    <property type="term" value="F:metal ion binding"/>
    <property type="evidence" value="ECO:0007669"/>
    <property type="project" value="UniProtKB-KW"/>
</dbReference>
<keyword evidence="8" id="KW-1185">Reference proteome</keyword>
<dbReference type="Pfam" id="PF00034">
    <property type="entry name" value="Cytochrom_C"/>
    <property type="match status" value="1"/>
</dbReference>
<dbReference type="InterPro" id="IPR036909">
    <property type="entry name" value="Cyt_c-like_dom_sf"/>
</dbReference>
<accession>A0A7W6CEV3</accession>
<proteinExistence type="predicted"/>
<dbReference type="AlphaFoldDB" id="A0A7W6CEV3"/>
<dbReference type="EMBL" id="JACIDX010000007">
    <property type="protein sequence ID" value="MBB3955261.1"/>
    <property type="molecule type" value="Genomic_DNA"/>
</dbReference>
<evidence type="ECO:0000313" key="7">
    <source>
        <dbReference type="EMBL" id="MBB3955261.1"/>
    </source>
</evidence>
<evidence type="ECO:0000256" key="4">
    <source>
        <dbReference type="PROSITE-ProRule" id="PRU00433"/>
    </source>
</evidence>
<keyword evidence="3 4" id="KW-0408">Iron</keyword>
<protein>
    <submittedName>
        <fullName evidence="7">Cytochrome c551/c552</fullName>
    </submittedName>
</protein>
<dbReference type="Proteomes" id="UP000548867">
    <property type="component" value="Unassembled WGS sequence"/>
</dbReference>
<evidence type="ECO:0000259" key="6">
    <source>
        <dbReference type="PROSITE" id="PS51007"/>
    </source>
</evidence>
<sequence length="119" mass="12274">MTDIRKWAGLLLLAGAGAASAQGTKGQDRDPYLAMNRQLVANGCHFCHGADYARVGPAMKDVAMVYAGQGAQGAATIKESIAKGSKGKWGPAMMPAQHQVTPQKADALIAAILALAPKS</sequence>
<comment type="caution">
    <text evidence="7">The sequence shown here is derived from an EMBL/GenBank/DDBJ whole genome shotgun (WGS) entry which is preliminary data.</text>
</comment>
<name>A0A7W6CEV3_9SPHN</name>
<evidence type="ECO:0000256" key="3">
    <source>
        <dbReference type="ARBA" id="ARBA00023004"/>
    </source>
</evidence>
<dbReference type="InterPro" id="IPR009056">
    <property type="entry name" value="Cyt_c-like_dom"/>
</dbReference>
<keyword evidence="5" id="KW-0732">Signal</keyword>